<dbReference type="Proteomes" id="UP000780801">
    <property type="component" value="Unassembled WGS sequence"/>
</dbReference>
<organism evidence="2 3">
    <name type="scientific">Lunasporangiospora selenospora</name>
    <dbReference type="NCBI Taxonomy" id="979761"/>
    <lineage>
        <taxon>Eukaryota</taxon>
        <taxon>Fungi</taxon>
        <taxon>Fungi incertae sedis</taxon>
        <taxon>Mucoromycota</taxon>
        <taxon>Mortierellomycotina</taxon>
        <taxon>Mortierellomycetes</taxon>
        <taxon>Mortierellales</taxon>
        <taxon>Mortierellaceae</taxon>
        <taxon>Lunasporangiospora</taxon>
    </lineage>
</organism>
<reference evidence="2" key="1">
    <citation type="journal article" date="2020" name="Fungal Divers.">
        <title>Resolving the Mortierellaceae phylogeny through synthesis of multi-gene phylogenetics and phylogenomics.</title>
        <authorList>
            <person name="Vandepol N."/>
            <person name="Liber J."/>
            <person name="Desiro A."/>
            <person name="Na H."/>
            <person name="Kennedy M."/>
            <person name="Barry K."/>
            <person name="Grigoriev I.V."/>
            <person name="Miller A.N."/>
            <person name="O'Donnell K."/>
            <person name="Stajich J.E."/>
            <person name="Bonito G."/>
        </authorList>
    </citation>
    <scope>NUCLEOTIDE SEQUENCE</scope>
    <source>
        <strain evidence="2">KOD1015</strain>
    </source>
</reference>
<evidence type="ECO:0000313" key="3">
    <source>
        <dbReference type="Proteomes" id="UP000780801"/>
    </source>
</evidence>
<feature type="compositionally biased region" description="Basic and acidic residues" evidence="1">
    <location>
        <begin position="174"/>
        <end position="193"/>
    </location>
</feature>
<dbReference type="GO" id="GO:0005634">
    <property type="term" value="C:nucleus"/>
    <property type="evidence" value="ECO:0007669"/>
    <property type="project" value="InterPro"/>
</dbReference>
<feature type="compositionally biased region" description="Basic residues" evidence="1">
    <location>
        <begin position="145"/>
        <end position="160"/>
    </location>
</feature>
<sequence length="434" mass="48571">MGGTIAKDEPVPALAVKEITTSKESSKSDIQNQHRGITSTPLNEGHSKGELACKGAGEGKEDEHLEVSFQGKDDTARDNSDPDSSDETLDYETQRQRNIQQNQKLMLELGLKSIIPTRDSFPILDYRQERDDGNDDYIPEDRPSRSKSNRVSRGYKRRSKPVLDPVQTRSSKRTRGEKAEEYNVDLEKLEKGLRLNPDGEPEPTNESISESSEKSGAYSKSLWRGRRQASGYSFETEVPHSNAPLTLGSIGTTIWEVGSLYKGKENRRKYWSGNGSLYKHPYPIGFKAEKFHFRERYMMHIEEGSEGPIFIVESSGGKRFEGATPTQPWTKACLASYSRGTRISGPLFFGFSDPITQKMIEELEGYQPWEVLEAELKQERAKAEAEARAEAEAQAGVNESIDTELTTGSKADGINTLKDTETEEPEPIQPCGEF</sequence>
<dbReference type="AlphaFoldDB" id="A0A9P6KFC1"/>
<feature type="compositionally biased region" description="Acidic residues" evidence="1">
    <location>
        <begin position="81"/>
        <end position="90"/>
    </location>
</feature>
<feature type="region of interest" description="Disordered" evidence="1">
    <location>
        <begin position="18"/>
        <end position="97"/>
    </location>
</feature>
<dbReference type="PROSITE" id="PS51543">
    <property type="entry name" value="FYRC"/>
    <property type="match status" value="1"/>
</dbReference>
<feature type="region of interest" description="Disordered" evidence="1">
    <location>
        <begin position="382"/>
        <end position="434"/>
    </location>
</feature>
<feature type="compositionally biased region" description="Polar residues" evidence="1">
    <location>
        <begin position="29"/>
        <end position="42"/>
    </location>
</feature>
<evidence type="ECO:0008006" key="4">
    <source>
        <dbReference type="Google" id="ProtNLM"/>
    </source>
</evidence>
<keyword evidence="3" id="KW-1185">Reference proteome</keyword>
<name>A0A9P6KFC1_9FUNG</name>
<dbReference type="OrthoDB" id="1928087at2759"/>
<proteinExistence type="predicted"/>
<dbReference type="InterPro" id="IPR003889">
    <property type="entry name" value="FYrich_C"/>
</dbReference>
<dbReference type="Gene3D" id="3.30.160.360">
    <property type="match status" value="1"/>
</dbReference>
<comment type="caution">
    <text evidence="2">The sequence shown here is derived from an EMBL/GenBank/DDBJ whole genome shotgun (WGS) entry which is preliminary data.</text>
</comment>
<feature type="region of interest" description="Disordered" evidence="1">
    <location>
        <begin position="118"/>
        <end position="221"/>
    </location>
</feature>
<feature type="compositionally biased region" description="Basic and acidic residues" evidence="1">
    <location>
        <begin position="382"/>
        <end position="391"/>
    </location>
</feature>
<dbReference type="EMBL" id="JAABOA010000995">
    <property type="protein sequence ID" value="KAF9582595.1"/>
    <property type="molecule type" value="Genomic_DNA"/>
</dbReference>
<accession>A0A9P6KFC1</accession>
<protein>
    <recommendedName>
        <fullName evidence="4">FYR N-terminal domain-containing protein</fullName>
    </recommendedName>
</protein>
<evidence type="ECO:0000313" key="2">
    <source>
        <dbReference type="EMBL" id="KAF9582595.1"/>
    </source>
</evidence>
<feature type="compositionally biased region" description="Basic and acidic residues" evidence="1">
    <location>
        <begin position="45"/>
        <end position="80"/>
    </location>
</feature>
<evidence type="ECO:0000256" key="1">
    <source>
        <dbReference type="SAM" id="MobiDB-lite"/>
    </source>
</evidence>
<gene>
    <name evidence="2" type="ORF">BGW38_010995</name>
</gene>